<organism evidence="6 7">
    <name type="scientific">Micromonospora citrea</name>
    <dbReference type="NCBI Taxonomy" id="47855"/>
    <lineage>
        <taxon>Bacteria</taxon>
        <taxon>Bacillati</taxon>
        <taxon>Actinomycetota</taxon>
        <taxon>Actinomycetes</taxon>
        <taxon>Micromonosporales</taxon>
        <taxon>Micromonosporaceae</taxon>
        <taxon>Micromonospora</taxon>
    </lineage>
</organism>
<comment type="subcellular location">
    <subcellularLocation>
        <location evidence="1">Membrane</location>
        <topology evidence="1">Multi-pass membrane protein</topology>
    </subcellularLocation>
</comment>
<keyword evidence="3 5" id="KW-1133">Transmembrane helix</keyword>
<sequence length="406" mass="39713">MTPSPHHTDTRIPATPAPARRVPGPWLAVLAGPLSFGIAAPALIVDDIARALDVGSESAALAVTAFGWGIALGTALLAAVLARRGLPALLAASAALVSAGTLLVVLAPALPVLVAGAAVQALGSAGLTVAAMSLADSARRMGVVTASLAVVGSTGPLVGALVADVLSWRATLALPLLGVLAVPAVRRGGAAPTPPRSRLDGLGTLLLALLVTALVVVPHRPLAAGPAAVVLVLLLAARARVRPDGPVPAALTGNARYLAACALTFALGVVNFALLYAAPDLLHRHAGWTSAQTGVVLLAPYLFGGLCSAFLVAASARVSSRVVVGALLAAGVAAPLVAAVGTAVPLLLAAMATGSLAAATGQGALAVRATAAVPAAHRAEALGLFTVAYLLSVAFGPAIAVALTLP</sequence>
<dbReference type="GO" id="GO:0005886">
    <property type="term" value="C:plasma membrane"/>
    <property type="evidence" value="ECO:0007669"/>
    <property type="project" value="TreeGrafter"/>
</dbReference>
<gene>
    <name evidence="6" type="ORF">GA0070606_5673</name>
</gene>
<keyword evidence="4 5" id="KW-0472">Membrane</keyword>
<feature type="transmembrane region" description="Helical" evidence="5">
    <location>
        <begin position="88"/>
        <end position="107"/>
    </location>
</feature>
<dbReference type="Pfam" id="PF07690">
    <property type="entry name" value="MFS_1"/>
    <property type="match status" value="1"/>
</dbReference>
<dbReference type="RefSeq" id="WP_091106230.1">
    <property type="nucleotide sequence ID" value="NZ_FMHZ01000002.1"/>
</dbReference>
<reference evidence="7" key="1">
    <citation type="submission" date="2016-06" db="EMBL/GenBank/DDBJ databases">
        <authorList>
            <person name="Varghese N."/>
            <person name="Submissions Spin"/>
        </authorList>
    </citation>
    <scope>NUCLEOTIDE SEQUENCE [LARGE SCALE GENOMIC DNA]</scope>
    <source>
        <strain evidence="7">DSM 43903</strain>
    </source>
</reference>
<dbReference type="InterPro" id="IPR036259">
    <property type="entry name" value="MFS_trans_sf"/>
</dbReference>
<evidence type="ECO:0000313" key="7">
    <source>
        <dbReference type="Proteomes" id="UP000199001"/>
    </source>
</evidence>
<dbReference type="Gene3D" id="1.20.1250.20">
    <property type="entry name" value="MFS general substrate transporter like domains"/>
    <property type="match status" value="1"/>
</dbReference>
<feature type="transmembrane region" description="Helical" evidence="5">
    <location>
        <begin position="223"/>
        <end position="241"/>
    </location>
</feature>
<name>A0A1C6VY82_9ACTN</name>
<dbReference type="OrthoDB" id="3679026at2"/>
<dbReference type="Proteomes" id="UP000199001">
    <property type="component" value="Unassembled WGS sequence"/>
</dbReference>
<dbReference type="Gene3D" id="1.20.1720.10">
    <property type="entry name" value="Multidrug resistance protein D"/>
    <property type="match status" value="1"/>
</dbReference>
<feature type="transmembrane region" description="Helical" evidence="5">
    <location>
        <begin position="59"/>
        <end position="81"/>
    </location>
</feature>
<dbReference type="PANTHER" id="PTHR23501">
    <property type="entry name" value="MAJOR FACILITATOR SUPERFAMILY"/>
    <property type="match status" value="1"/>
</dbReference>
<evidence type="ECO:0000313" key="6">
    <source>
        <dbReference type="EMBL" id="SCL71285.1"/>
    </source>
</evidence>
<feature type="transmembrane region" description="Helical" evidence="5">
    <location>
        <begin position="257"/>
        <end position="278"/>
    </location>
</feature>
<feature type="transmembrane region" description="Helical" evidence="5">
    <location>
        <begin position="142"/>
        <end position="162"/>
    </location>
</feature>
<dbReference type="InterPro" id="IPR011701">
    <property type="entry name" value="MFS"/>
</dbReference>
<feature type="transmembrane region" description="Helical" evidence="5">
    <location>
        <begin position="298"/>
        <end position="315"/>
    </location>
</feature>
<feature type="transmembrane region" description="Helical" evidence="5">
    <location>
        <begin position="168"/>
        <end position="185"/>
    </location>
</feature>
<dbReference type="PANTHER" id="PTHR23501:SF197">
    <property type="entry name" value="COMD"/>
    <property type="match status" value="1"/>
</dbReference>
<evidence type="ECO:0000256" key="1">
    <source>
        <dbReference type="ARBA" id="ARBA00004141"/>
    </source>
</evidence>
<keyword evidence="2 5" id="KW-0812">Transmembrane</keyword>
<keyword evidence="7" id="KW-1185">Reference proteome</keyword>
<feature type="transmembrane region" description="Helical" evidence="5">
    <location>
        <begin position="113"/>
        <end position="135"/>
    </location>
</feature>
<evidence type="ECO:0000256" key="4">
    <source>
        <dbReference type="ARBA" id="ARBA00023136"/>
    </source>
</evidence>
<evidence type="ECO:0000256" key="5">
    <source>
        <dbReference type="SAM" id="Phobius"/>
    </source>
</evidence>
<dbReference type="GO" id="GO:0022857">
    <property type="term" value="F:transmembrane transporter activity"/>
    <property type="evidence" value="ECO:0007669"/>
    <property type="project" value="InterPro"/>
</dbReference>
<evidence type="ECO:0000256" key="3">
    <source>
        <dbReference type="ARBA" id="ARBA00022989"/>
    </source>
</evidence>
<dbReference type="STRING" id="47855.GA0070606_5673"/>
<feature type="transmembrane region" description="Helical" evidence="5">
    <location>
        <begin position="381"/>
        <end position="405"/>
    </location>
</feature>
<proteinExistence type="predicted"/>
<dbReference type="SUPFAM" id="SSF103473">
    <property type="entry name" value="MFS general substrate transporter"/>
    <property type="match status" value="1"/>
</dbReference>
<accession>A0A1C6VY82</accession>
<feature type="transmembrane region" description="Helical" evidence="5">
    <location>
        <begin position="322"/>
        <end position="340"/>
    </location>
</feature>
<feature type="transmembrane region" description="Helical" evidence="5">
    <location>
        <begin position="197"/>
        <end position="217"/>
    </location>
</feature>
<evidence type="ECO:0000256" key="2">
    <source>
        <dbReference type="ARBA" id="ARBA00022692"/>
    </source>
</evidence>
<feature type="transmembrane region" description="Helical" evidence="5">
    <location>
        <begin position="346"/>
        <end position="369"/>
    </location>
</feature>
<protein>
    <submittedName>
        <fullName evidence="6">Major Facilitator Superfamily protein</fullName>
    </submittedName>
</protein>
<feature type="transmembrane region" description="Helical" evidence="5">
    <location>
        <begin position="26"/>
        <end position="44"/>
    </location>
</feature>
<dbReference type="AlphaFoldDB" id="A0A1C6VY82"/>
<dbReference type="EMBL" id="FMHZ01000002">
    <property type="protein sequence ID" value="SCL71285.1"/>
    <property type="molecule type" value="Genomic_DNA"/>
</dbReference>